<dbReference type="Pfam" id="PF22461">
    <property type="entry name" value="SLBB_2"/>
    <property type="match status" value="1"/>
</dbReference>
<evidence type="ECO:0000256" key="1">
    <source>
        <dbReference type="ARBA" id="ARBA00004571"/>
    </source>
</evidence>
<evidence type="ECO:0000256" key="9">
    <source>
        <dbReference type="ARBA" id="ARBA00023065"/>
    </source>
</evidence>
<evidence type="ECO:0000256" key="14">
    <source>
        <dbReference type="ARBA" id="ARBA00023288"/>
    </source>
</evidence>
<evidence type="ECO:0000313" key="21">
    <source>
        <dbReference type="Proteomes" id="UP001139516"/>
    </source>
</evidence>
<evidence type="ECO:0000256" key="2">
    <source>
        <dbReference type="ARBA" id="ARBA00009450"/>
    </source>
</evidence>
<evidence type="ECO:0000256" key="11">
    <source>
        <dbReference type="ARBA" id="ARBA00023136"/>
    </source>
</evidence>
<feature type="compositionally biased region" description="Pro residues" evidence="15">
    <location>
        <begin position="7"/>
        <end position="17"/>
    </location>
</feature>
<dbReference type="Proteomes" id="UP001139516">
    <property type="component" value="Unassembled WGS sequence"/>
</dbReference>
<evidence type="ECO:0000256" key="7">
    <source>
        <dbReference type="ARBA" id="ARBA00022729"/>
    </source>
</evidence>
<dbReference type="Gene3D" id="3.10.560.10">
    <property type="entry name" value="Outer membrane lipoprotein wza domain like"/>
    <property type="match status" value="4"/>
</dbReference>
<evidence type="ECO:0000256" key="10">
    <source>
        <dbReference type="ARBA" id="ARBA00023114"/>
    </source>
</evidence>
<comment type="similarity">
    <text evidence="2">Belongs to the BexD/CtrA/VexA family.</text>
</comment>
<gene>
    <name evidence="20" type="ORF">M0638_26765</name>
</gene>
<keyword evidence="12" id="KW-0564">Palmitate</keyword>
<keyword evidence="7 16" id="KW-0732">Signal</keyword>
<keyword evidence="3" id="KW-0813">Transport</keyword>
<name>A0A9X2BWS6_9PROT</name>
<evidence type="ECO:0000259" key="19">
    <source>
        <dbReference type="Pfam" id="PF22461"/>
    </source>
</evidence>
<evidence type="ECO:0000256" key="16">
    <source>
        <dbReference type="SAM" id="SignalP"/>
    </source>
</evidence>
<comment type="subcellular location">
    <subcellularLocation>
        <location evidence="1">Cell outer membrane</location>
        <topology evidence="1">Multi-pass membrane protein</topology>
    </subcellularLocation>
</comment>
<evidence type="ECO:0000259" key="18">
    <source>
        <dbReference type="Pfam" id="PF10531"/>
    </source>
</evidence>
<keyword evidence="10" id="KW-0626">Porin</keyword>
<keyword evidence="5" id="KW-0762">Sugar transport</keyword>
<organism evidence="20 21">
    <name type="scientific">Roseomonas acroporae</name>
    <dbReference type="NCBI Taxonomy" id="2937791"/>
    <lineage>
        <taxon>Bacteria</taxon>
        <taxon>Pseudomonadati</taxon>
        <taxon>Pseudomonadota</taxon>
        <taxon>Alphaproteobacteria</taxon>
        <taxon>Acetobacterales</taxon>
        <taxon>Roseomonadaceae</taxon>
        <taxon>Roseomonas</taxon>
    </lineage>
</organism>
<evidence type="ECO:0000256" key="4">
    <source>
        <dbReference type="ARBA" id="ARBA00022452"/>
    </source>
</evidence>
<keyword evidence="6" id="KW-0812">Transmembrane</keyword>
<feature type="region of interest" description="Disordered" evidence="15">
    <location>
        <begin position="1"/>
        <end position="21"/>
    </location>
</feature>
<feature type="chain" id="PRO_5040894227" evidence="16">
    <location>
        <begin position="49"/>
        <end position="858"/>
    </location>
</feature>
<evidence type="ECO:0000313" key="20">
    <source>
        <dbReference type="EMBL" id="MCK8787962.1"/>
    </source>
</evidence>
<comment type="caution">
    <text evidence="20">The sequence shown here is derived from an EMBL/GenBank/DDBJ whole genome shotgun (WGS) entry which is preliminary data.</text>
</comment>
<protein>
    <submittedName>
        <fullName evidence="20">SLBB domain-containing protein</fullName>
    </submittedName>
</protein>
<dbReference type="InterPro" id="IPR003715">
    <property type="entry name" value="Poly_export_N"/>
</dbReference>
<accession>A0A9X2BWS6</accession>
<feature type="region of interest" description="Disordered" evidence="15">
    <location>
        <begin position="109"/>
        <end position="135"/>
    </location>
</feature>
<keyword evidence="4" id="KW-1134">Transmembrane beta strand</keyword>
<dbReference type="GO" id="GO:0046930">
    <property type="term" value="C:pore complex"/>
    <property type="evidence" value="ECO:0007669"/>
    <property type="project" value="UniProtKB-KW"/>
</dbReference>
<feature type="domain" description="Polysaccharide export protein N-terminal" evidence="17">
    <location>
        <begin position="173"/>
        <end position="245"/>
    </location>
</feature>
<dbReference type="GO" id="GO:0009279">
    <property type="term" value="C:cell outer membrane"/>
    <property type="evidence" value="ECO:0007669"/>
    <property type="project" value="UniProtKB-SubCell"/>
</dbReference>
<dbReference type="InterPro" id="IPR054765">
    <property type="entry name" value="SLBB_dom"/>
</dbReference>
<dbReference type="Pfam" id="PF10531">
    <property type="entry name" value="SLBB"/>
    <property type="match status" value="2"/>
</dbReference>
<dbReference type="GO" id="GO:0015288">
    <property type="term" value="F:porin activity"/>
    <property type="evidence" value="ECO:0007669"/>
    <property type="project" value="UniProtKB-KW"/>
</dbReference>
<feature type="domain" description="SLBB" evidence="19">
    <location>
        <begin position="253"/>
        <end position="311"/>
    </location>
</feature>
<keyword evidence="14" id="KW-0449">Lipoprotein</keyword>
<evidence type="ECO:0000256" key="12">
    <source>
        <dbReference type="ARBA" id="ARBA00023139"/>
    </source>
</evidence>
<feature type="domain" description="Soluble ligand binding" evidence="18">
    <location>
        <begin position="634"/>
        <end position="678"/>
    </location>
</feature>
<evidence type="ECO:0000256" key="3">
    <source>
        <dbReference type="ARBA" id="ARBA00022448"/>
    </source>
</evidence>
<feature type="domain" description="Soluble ligand binding" evidence="18">
    <location>
        <begin position="723"/>
        <end position="758"/>
    </location>
</feature>
<keyword evidence="8" id="KW-0625">Polysaccharide transport</keyword>
<dbReference type="RefSeq" id="WP_248670005.1">
    <property type="nucleotide sequence ID" value="NZ_JALPRX010000159.1"/>
</dbReference>
<dbReference type="PANTHER" id="PTHR33619">
    <property type="entry name" value="POLYSACCHARIDE EXPORT PROTEIN GFCE-RELATED"/>
    <property type="match status" value="1"/>
</dbReference>
<evidence type="ECO:0000256" key="8">
    <source>
        <dbReference type="ARBA" id="ARBA00023047"/>
    </source>
</evidence>
<dbReference type="GO" id="GO:0006811">
    <property type="term" value="P:monoatomic ion transport"/>
    <property type="evidence" value="ECO:0007669"/>
    <property type="project" value="UniProtKB-KW"/>
</dbReference>
<dbReference type="AlphaFoldDB" id="A0A9X2BWS6"/>
<evidence type="ECO:0000256" key="5">
    <source>
        <dbReference type="ARBA" id="ARBA00022597"/>
    </source>
</evidence>
<evidence type="ECO:0000259" key="17">
    <source>
        <dbReference type="Pfam" id="PF02563"/>
    </source>
</evidence>
<evidence type="ECO:0000256" key="13">
    <source>
        <dbReference type="ARBA" id="ARBA00023237"/>
    </source>
</evidence>
<sequence length="858" mass="88175">MGHALPDLPPAVPPAFPPRRTRPRLRVGTLLRLVLCAALLPPPPAALAQAGGGGSPYLLPPSLPSTLPGGGALPGLSPGTQQDILQRILDAAAGRAMPGVAQALPPAAAPAATGAPFPAPASPPAPPVPEPPLSNTESFFAARLDAPLRQFGYDSFAAPPGTAAVGMSFGALPDDYVVGRDDEVVLAFRGRSRQTLSLRVSRDGTLLLPDLAPVPAAGRTLRELRADLEARAARDLGGSEVFVSIGQIRQMSVFVGGEVARPGYVPLTALASVLDALIAAGGVKRTGSLRAVRVGGPRGTRTVDLYGVIAGTGGAADLSLREGERILVPPLGGVAAVGGDVTRPAIYELPAGAAAIRLDALLALAGQPLRPAGNRFLLQSNDAQGRRAYAEIGPGAAVRRGDVVLVQPGTDVVSNQLRLAGHVTVPLTRAAAGRGATLRGLLADPRLVRADPYPRLAAIYRTDRATRARRFVPFDLGRLLQGGGDMALEEGDEVVILALADVQWLASTPVQTALRGQLPDPVVPPAPAGPVPAFATLPGASAAAAPGAAPGTLPGLPGAAPVVVPGVAPGLPGPPAQPDCPALTQLAIAARQSPLRFAHARGAGFPNLGNPPCPQVFRDYPDLLPYLLDQSVLIAGEVRRAGLYPVVNGTGLDQALAAAGDALETADLSAVEFAREPTEGAGAIPLQRTLLDLRSRNFAAVRLSPRDAVRMPRGFGDRDTGSVTVQGEVLRPGTYDIRRGERLSELLARAGGLTPQAYPYGAVFTRDSVQQRQQEGFERVARQLESNLTAVATGQALAGVGGQAGAAAGSVAGAVEAGRSLAVSIRQARAAGRRWFRQQPQISADFCLALCSVPYSIP</sequence>
<dbReference type="Pfam" id="PF02563">
    <property type="entry name" value="Poly_export"/>
    <property type="match status" value="1"/>
</dbReference>
<keyword evidence="21" id="KW-1185">Reference proteome</keyword>
<evidence type="ECO:0000256" key="6">
    <source>
        <dbReference type="ARBA" id="ARBA00022692"/>
    </source>
</evidence>
<dbReference type="GO" id="GO:0015159">
    <property type="term" value="F:polysaccharide transmembrane transporter activity"/>
    <property type="evidence" value="ECO:0007669"/>
    <property type="project" value="InterPro"/>
</dbReference>
<dbReference type="EMBL" id="JALPRX010000159">
    <property type="protein sequence ID" value="MCK8787962.1"/>
    <property type="molecule type" value="Genomic_DNA"/>
</dbReference>
<proteinExistence type="inferred from homology"/>
<feature type="signal peptide" evidence="16">
    <location>
        <begin position="1"/>
        <end position="48"/>
    </location>
</feature>
<dbReference type="InterPro" id="IPR049712">
    <property type="entry name" value="Poly_export"/>
</dbReference>
<keyword evidence="9" id="KW-0406">Ion transport</keyword>
<evidence type="ECO:0000256" key="15">
    <source>
        <dbReference type="SAM" id="MobiDB-lite"/>
    </source>
</evidence>
<keyword evidence="13" id="KW-0998">Cell outer membrane</keyword>
<dbReference type="PANTHER" id="PTHR33619:SF3">
    <property type="entry name" value="POLYSACCHARIDE EXPORT PROTEIN GFCE-RELATED"/>
    <property type="match status" value="1"/>
</dbReference>
<dbReference type="InterPro" id="IPR019554">
    <property type="entry name" value="Soluble_ligand-bd"/>
</dbReference>
<dbReference type="Gene3D" id="3.30.1950.10">
    <property type="entry name" value="wza like domain"/>
    <property type="match status" value="1"/>
</dbReference>
<keyword evidence="11" id="KW-0472">Membrane</keyword>
<reference evidence="20" key="1">
    <citation type="submission" date="2022-04" db="EMBL/GenBank/DDBJ databases">
        <title>Roseomonas acroporae sp. nov., isolated from coral Acropora digitifera.</title>
        <authorList>
            <person name="Sun H."/>
        </authorList>
    </citation>
    <scope>NUCLEOTIDE SEQUENCE</scope>
    <source>
        <strain evidence="20">NAR14</strain>
    </source>
</reference>
<feature type="compositionally biased region" description="Pro residues" evidence="15">
    <location>
        <begin position="117"/>
        <end position="132"/>
    </location>
</feature>